<dbReference type="InterPro" id="IPR000847">
    <property type="entry name" value="LysR_HTH_N"/>
</dbReference>
<dbReference type="SUPFAM" id="SSF46785">
    <property type="entry name" value="Winged helix' DNA-binding domain"/>
    <property type="match status" value="1"/>
</dbReference>
<dbReference type="PANTHER" id="PTHR30346">
    <property type="entry name" value="TRANSCRIPTIONAL DUAL REGULATOR HCAR-RELATED"/>
    <property type="match status" value="1"/>
</dbReference>
<proteinExistence type="inferred from homology"/>
<evidence type="ECO:0000313" key="7">
    <source>
        <dbReference type="Proteomes" id="UP001201873"/>
    </source>
</evidence>
<dbReference type="PROSITE" id="PS50931">
    <property type="entry name" value="HTH_LYSR"/>
    <property type="match status" value="1"/>
</dbReference>
<evidence type="ECO:0000313" key="6">
    <source>
        <dbReference type="EMBL" id="MCK9878597.1"/>
    </source>
</evidence>
<feature type="domain" description="HTH lysR-type" evidence="5">
    <location>
        <begin position="1"/>
        <end position="58"/>
    </location>
</feature>
<keyword evidence="3" id="KW-0238">DNA-binding</keyword>
<comment type="caution">
    <text evidence="6">The sequence shown here is derived from an EMBL/GenBank/DDBJ whole genome shotgun (WGS) entry which is preliminary data.</text>
</comment>
<dbReference type="EMBL" id="JALKFT010000038">
    <property type="protein sequence ID" value="MCK9878597.1"/>
    <property type="molecule type" value="Genomic_DNA"/>
</dbReference>
<evidence type="ECO:0000256" key="3">
    <source>
        <dbReference type="ARBA" id="ARBA00023125"/>
    </source>
</evidence>
<dbReference type="SUPFAM" id="SSF53850">
    <property type="entry name" value="Periplasmic binding protein-like II"/>
    <property type="match status" value="1"/>
</dbReference>
<dbReference type="Pfam" id="PF03466">
    <property type="entry name" value="LysR_substrate"/>
    <property type="match status" value="1"/>
</dbReference>
<dbReference type="RefSeq" id="WP_248826691.1">
    <property type="nucleotide sequence ID" value="NZ_JALKFT010000038.1"/>
</dbReference>
<reference evidence="6 7" key="1">
    <citation type="submission" date="2022-04" db="EMBL/GenBank/DDBJ databases">
        <title>Genome diversity in the genus Frankia.</title>
        <authorList>
            <person name="Carlos-Shanley C."/>
            <person name="Hahn D."/>
        </authorList>
    </citation>
    <scope>NUCLEOTIDE SEQUENCE [LARGE SCALE GENOMIC DNA]</scope>
    <source>
        <strain evidence="6 7">Ag45/Mut15</strain>
    </source>
</reference>
<dbReference type="Gene3D" id="1.10.10.10">
    <property type="entry name" value="Winged helix-like DNA-binding domain superfamily/Winged helix DNA-binding domain"/>
    <property type="match status" value="1"/>
</dbReference>
<dbReference type="PANTHER" id="PTHR30346:SF28">
    <property type="entry name" value="HTH-TYPE TRANSCRIPTIONAL REGULATOR CYNR"/>
    <property type="match status" value="1"/>
</dbReference>
<dbReference type="InterPro" id="IPR036390">
    <property type="entry name" value="WH_DNA-bd_sf"/>
</dbReference>
<dbReference type="InterPro" id="IPR005119">
    <property type="entry name" value="LysR_subst-bd"/>
</dbReference>
<organism evidence="6 7">
    <name type="scientific">Frankia umida</name>
    <dbReference type="NCBI Taxonomy" id="573489"/>
    <lineage>
        <taxon>Bacteria</taxon>
        <taxon>Bacillati</taxon>
        <taxon>Actinomycetota</taxon>
        <taxon>Actinomycetes</taxon>
        <taxon>Frankiales</taxon>
        <taxon>Frankiaceae</taxon>
        <taxon>Frankia</taxon>
    </lineage>
</organism>
<dbReference type="PRINTS" id="PR00039">
    <property type="entry name" value="HTHLYSR"/>
</dbReference>
<dbReference type="Pfam" id="PF00126">
    <property type="entry name" value="HTH_1"/>
    <property type="match status" value="1"/>
</dbReference>
<comment type="similarity">
    <text evidence="1">Belongs to the LysR transcriptional regulatory family.</text>
</comment>
<dbReference type="Gene3D" id="3.40.190.290">
    <property type="match status" value="1"/>
</dbReference>
<keyword evidence="4" id="KW-0804">Transcription</keyword>
<evidence type="ECO:0000256" key="1">
    <source>
        <dbReference type="ARBA" id="ARBA00009437"/>
    </source>
</evidence>
<dbReference type="InterPro" id="IPR036388">
    <property type="entry name" value="WH-like_DNA-bd_sf"/>
</dbReference>
<sequence length="309" mass="32047">MELRQLEYFVAVAEEANFTRAAERVHISQSGVSAQIRALEHELGAALLDRTGRAATLTTAGVAALEHARQALAAVAAVRGAVDEVRGLVRGRLNVGMVASCLVQPWFEALAAFHEAHPGIELSVVEDASDRLIGQVRAGTLELALVGTAADDAARDPRMLPVLSEPLVAAVAPDHPLAARPSVTLAELTAHPLACLPPGTGVRIVFERCCAAAGVRPRFAVQAAAPAAVADLAARGLGVAILSTSMADGRADSLRALPIEDAPVSALLALTWTATPSPALHALLRHCRRTFALDDQAGLAGRHADSSTA</sequence>
<name>A0ABT0K481_9ACTN</name>
<keyword evidence="2" id="KW-0805">Transcription regulation</keyword>
<evidence type="ECO:0000259" key="5">
    <source>
        <dbReference type="PROSITE" id="PS50931"/>
    </source>
</evidence>
<protein>
    <submittedName>
        <fullName evidence="6">LysR family transcriptional regulator</fullName>
    </submittedName>
</protein>
<keyword evidence="7" id="KW-1185">Reference proteome</keyword>
<accession>A0ABT0K481</accession>
<gene>
    <name evidence="6" type="ORF">MXD59_23010</name>
</gene>
<dbReference type="Proteomes" id="UP001201873">
    <property type="component" value="Unassembled WGS sequence"/>
</dbReference>
<evidence type="ECO:0000256" key="4">
    <source>
        <dbReference type="ARBA" id="ARBA00023163"/>
    </source>
</evidence>
<evidence type="ECO:0000256" key="2">
    <source>
        <dbReference type="ARBA" id="ARBA00023015"/>
    </source>
</evidence>